<dbReference type="PIRSF" id="PIRSF000103">
    <property type="entry name" value="HIBADH"/>
    <property type="match status" value="1"/>
</dbReference>
<accession>A0ABY4HSE9</accession>
<dbReference type="InterPro" id="IPR051265">
    <property type="entry name" value="HIBADH-related_NP60_sf"/>
</dbReference>
<evidence type="ECO:0000313" key="4">
    <source>
        <dbReference type="EMBL" id="UPK66679.1"/>
    </source>
</evidence>
<dbReference type="Gene3D" id="3.40.50.720">
    <property type="entry name" value="NAD(P)-binding Rossmann-like Domain"/>
    <property type="match status" value="1"/>
</dbReference>
<feature type="domain" description="6-phosphogluconate dehydrogenase NADP-binding" evidence="2">
    <location>
        <begin position="16"/>
        <end position="169"/>
    </location>
</feature>
<protein>
    <submittedName>
        <fullName evidence="4">NAD(P)-binding domain-containing protein</fullName>
    </submittedName>
</protein>
<dbReference type="InterPro" id="IPR015815">
    <property type="entry name" value="HIBADH-related"/>
</dbReference>
<keyword evidence="1" id="KW-0560">Oxidoreductase</keyword>
<keyword evidence="5" id="KW-1185">Reference proteome</keyword>
<dbReference type="Gene3D" id="1.10.1040.10">
    <property type="entry name" value="N-(1-d-carboxylethyl)-l-norvaline Dehydrogenase, domain 2"/>
    <property type="match status" value="1"/>
</dbReference>
<dbReference type="InterPro" id="IPR006115">
    <property type="entry name" value="6PGDH_NADP-bd"/>
</dbReference>
<name>A0ABY4HSE9_CHIFI</name>
<dbReference type="InterPro" id="IPR048666">
    <property type="entry name" value="RedAm-like_C"/>
</dbReference>
<dbReference type="Pfam" id="PF03446">
    <property type="entry name" value="NAD_binding_2"/>
    <property type="match status" value="1"/>
</dbReference>
<feature type="domain" description="NADPH-dependent reductive aminase-like C-terminal" evidence="3">
    <location>
        <begin position="172"/>
        <end position="296"/>
    </location>
</feature>
<evidence type="ECO:0000259" key="3">
    <source>
        <dbReference type="Pfam" id="PF21761"/>
    </source>
</evidence>
<evidence type="ECO:0000259" key="2">
    <source>
        <dbReference type="Pfam" id="PF03446"/>
    </source>
</evidence>
<sequence length="296" mass="31632">MRTYHEDKLPGTTREKVSVIGLGAMGSVLAHLLVKEKQEVTVWNRTAAKAEQLVKEGAKYTGDIHAAVSASSLVIICVLDYAVTNEIFGEVDVQGKTIIQLSTGTPQDAREMAAMMKSRGALYLDGAILATPSQMGQPSTPIFFSGSQTAFERSEAVLKILAGMLLYVGEAPGAAAAWDLAALSSMFGMMFGFFHGVRIIESEGLDVAALGNMIADISPVLGQMVKSTADDIQQAHYTSPQSSLEICALSFELMMRQAAEGNIKAPFPVFALGLFNKARAAGYGDERLAAMMKVLR</sequence>
<dbReference type="RefSeq" id="WP_247808889.1">
    <property type="nucleotide sequence ID" value="NZ_CP095855.1"/>
</dbReference>
<organism evidence="4 5">
    <name type="scientific">Chitinophaga filiformis</name>
    <name type="common">Myxococcus filiformis</name>
    <name type="synonym">Flexibacter filiformis</name>
    <dbReference type="NCBI Taxonomy" id="104663"/>
    <lineage>
        <taxon>Bacteria</taxon>
        <taxon>Pseudomonadati</taxon>
        <taxon>Bacteroidota</taxon>
        <taxon>Chitinophagia</taxon>
        <taxon>Chitinophagales</taxon>
        <taxon>Chitinophagaceae</taxon>
        <taxon>Chitinophaga</taxon>
    </lineage>
</organism>
<reference evidence="4 5" key="1">
    <citation type="submission" date="2022-04" db="EMBL/GenBank/DDBJ databases">
        <title>The arsenic-methylating capacity of Chitinophaga filiformis YT5 during chitin decomposition.</title>
        <authorList>
            <person name="Chen G."/>
            <person name="Liang Y."/>
        </authorList>
    </citation>
    <scope>NUCLEOTIDE SEQUENCE [LARGE SCALE GENOMIC DNA]</scope>
    <source>
        <strain evidence="4 5">YT5</strain>
    </source>
</reference>
<dbReference type="EMBL" id="CP095855">
    <property type="protein sequence ID" value="UPK66679.1"/>
    <property type="molecule type" value="Genomic_DNA"/>
</dbReference>
<dbReference type="PANTHER" id="PTHR43580:SF2">
    <property type="entry name" value="CYTOKINE-LIKE NUCLEAR FACTOR N-PAC"/>
    <property type="match status" value="1"/>
</dbReference>
<evidence type="ECO:0000313" key="5">
    <source>
        <dbReference type="Proteomes" id="UP000830198"/>
    </source>
</evidence>
<dbReference type="PANTHER" id="PTHR43580">
    <property type="entry name" value="OXIDOREDUCTASE GLYR1-RELATED"/>
    <property type="match status" value="1"/>
</dbReference>
<dbReference type="SUPFAM" id="SSF51735">
    <property type="entry name" value="NAD(P)-binding Rossmann-fold domains"/>
    <property type="match status" value="1"/>
</dbReference>
<dbReference type="InterPro" id="IPR013328">
    <property type="entry name" value="6PGD_dom2"/>
</dbReference>
<proteinExistence type="predicted"/>
<dbReference type="Proteomes" id="UP000830198">
    <property type="component" value="Chromosome"/>
</dbReference>
<dbReference type="InterPro" id="IPR036291">
    <property type="entry name" value="NAD(P)-bd_dom_sf"/>
</dbReference>
<evidence type="ECO:0000256" key="1">
    <source>
        <dbReference type="ARBA" id="ARBA00023002"/>
    </source>
</evidence>
<dbReference type="Pfam" id="PF21761">
    <property type="entry name" value="RedAm-like_C"/>
    <property type="match status" value="1"/>
</dbReference>
<gene>
    <name evidence="4" type="ORF">MYF79_17210</name>
</gene>